<comment type="caution">
    <text evidence="2">The sequence shown here is derived from an EMBL/GenBank/DDBJ whole genome shotgun (WGS) entry which is preliminary data.</text>
</comment>
<feature type="transmembrane region" description="Helical" evidence="1">
    <location>
        <begin position="7"/>
        <end position="26"/>
    </location>
</feature>
<evidence type="ECO:0000313" key="3">
    <source>
        <dbReference type="Proteomes" id="UP000613512"/>
    </source>
</evidence>
<dbReference type="InterPro" id="IPR011047">
    <property type="entry name" value="Quinoprotein_ADH-like_sf"/>
</dbReference>
<dbReference type="EMBL" id="BMEY01000004">
    <property type="protein sequence ID" value="GGA67630.1"/>
    <property type="molecule type" value="Genomic_DNA"/>
</dbReference>
<keyword evidence="1" id="KW-0472">Membrane</keyword>
<dbReference type="AlphaFoldDB" id="A0A916W5C7"/>
<sequence>MRRQKIVLYVGCILVLSLIAFIMIIFTNKDSDSDNITISNVKAVAYYGVSALAGPVDSHLVFIDEDGDVDHLKTENVEWGTVINTKDKIVMNGIKEIMNWDKQTEEMKQIASECEIYASYGYSSDYLEAKDIYYEIFNQGFQNPDSNLVDYRSTIRWGNEADHYCEDIPVYSIADGNDEEHVYVMTSEIDELGIPKNLEIIQYNMEDASLSDNRTFLREEGFEISHSRIVSEGDFLYVLYFQFADVNDVMGERQMRLLEINKEEMQITNDYVLHTYNYEEDPYYFPYNKDSLTIHDGVLYYSNGYGEIHTVDLETGEQKLQFSLPESEIGMYDNHKNIQINGNTIYYFYYDDDQEIHVLESYTLDGEMVDRLEISELMKELGEKGPEKFLFNFKVID</sequence>
<keyword evidence="3" id="KW-1185">Reference proteome</keyword>
<evidence type="ECO:0000256" key="1">
    <source>
        <dbReference type="SAM" id="Phobius"/>
    </source>
</evidence>
<evidence type="ECO:0000313" key="2">
    <source>
        <dbReference type="EMBL" id="GGA67630.1"/>
    </source>
</evidence>
<name>A0A916W5C7_9BACI</name>
<gene>
    <name evidence="2" type="ORF">GCM10008025_09330</name>
</gene>
<protein>
    <recommendedName>
        <fullName evidence="4">DUF5050 domain-containing protein</fullName>
    </recommendedName>
</protein>
<reference evidence="2" key="2">
    <citation type="submission" date="2020-09" db="EMBL/GenBank/DDBJ databases">
        <authorList>
            <person name="Sun Q."/>
            <person name="Zhou Y."/>
        </authorList>
    </citation>
    <scope>NUCLEOTIDE SEQUENCE</scope>
    <source>
        <strain evidence="2">CGMCC 1.12408</strain>
    </source>
</reference>
<keyword evidence="1" id="KW-1133">Transmembrane helix</keyword>
<keyword evidence="1" id="KW-0812">Transmembrane</keyword>
<evidence type="ECO:0008006" key="4">
    <source>
        <dbReference type="Google" id="ProtNLM"/>
    </source>
</evidence>
<dbReference type="Proteomes" id="UP000613512">
    <property type="component" value="Unassembled WGS sequence"/>
</dbReference>
<dbReference type="SUPFAM" id="SSF50998">
    <property type="entry name" value="Quinoprotein alcohol dehydrogenase-like"/>
    <property type="match status" value="1"/>
</dbReference>
<dbReference type="RefSeq" id="WP_188383536.1">
    <property type="nucleotide sequence ID" value="NZ_BMEY01000004.1"/>
</dbReference>
<accession>A0A916W5C7</accession>
<organism evidence="2 3">
    <name type="scientific">Ornithinibacillus halotolerans</name>
    <dbReference type="NCBI Taxonomy" id="1274357"/>
    <lineage>
        <taxon>Bacteria</taxon>
        <taxon>Bacillati</taxon>
        <taxon>Bacillota</taxon>
        <taxon>Bacilli</taxon>
        <taxon>Bacillales</taxon>
        <taxon>Bacillaceae</taxon>
        <taxon>Ornithinibacillus</taxon>
    </lineage>
</organism>
<proteinExistence type="predicted"/>
<reference evidence="2" key="1">
    <citation type="journal article" date="2014" name="Int. J. Syst. Evol. Microbiol.">
        <title>Complete genome sequence of Corynebacterium casei LMG S-19264T (=DSM 44701T), isolated from a smear-ripened cheese.</title>
        <authorList>
            <consortium name="US DOE Joint Genome Institute (JGI-PGF)"/>
            <person name="Walter F."/>
            <person name="Albersmeier A."/>
            <person name="Kalinowski J."/>
            <person name="Ruckert C."/>
        </authorList>
    </citation>
    <scope>NUCLEOTIDE SEQUENCE</scope>
    <source>
        <strain evidence="2">CGMCC 1.12408</strain>
    </source>
</reference>